<proteinExistence type="predicted"/>
<organism evidence="1 2">
    <name type="scientific">Bosea rubneri</name>
    <dbReference type="NCBI Taxonomy" id="3075434"/>
    <lineage>
        <taxon>Bacteria</taxon>
        <taxon>Pseudomonadati</taxon>
        <taxon>Pseudomonadota</taxon>
        <taxon>Alphaproteobacteria</taxon>
        <taxon>Hyphomicrobiales</taxon>
        <taxon>Boseaceae</taxon>
        <taxon>Bosea</taxon>
    </lineage>
</organism>
<accession>A0ABU3SAE7</accession>
<protein>
    <submittedName>
        <fullName evidence="1">Uncharacterized protein</fullName>
    </submittedName>
</protein>
<reference evidence="1 2" key="1">
    <citation type="submission" date="2023-09" db="EMBL/GenBank/DDBJ databases">
        <title>Whole genome shotgun sequencing (WGS) of Bosea sp. ZW T0_25, isolated from stored onions (Allium cepa).</title>
        <authorList>
            <person name="Stoll D.A."/>
            <person name="Huch M."/>
        </authorList>
    </citation>
    <scope>NUCLEOTIDE SEQUENCE [LARGE SCALE GENOMIC DNA]</scope>
    <source>
        <strain evidence="1 2">ZW T0_25</strain>
    </source>
</reference>
<sequence>MADRQVPFSAPMVTALRAGTKTQTRRGLKQQPYEFEGRWWIVDRYSGDCHLGDWLAGRVGAGPTIQPGDRLWVCESYFQFVHWTPDAKGAAAPEG</sequence>
<dbReference type="Proteomes" id="UP001254257">
    <property type="component" value="Unassembled WGS sequence"/>
</dbReference>
<gene>
    <name evidence="1" type="ORF">RKE40_15695</name>
</gene>
<comment type="caution">
    <text evidence="1">The sequence shown here is derived from an EMBL/GenBank/DDBJ whole genome shotgun (WGS) entry which is preliminary data.</text>
</comment>
<evidence type="ECO:0000313" key="1">
    <source>
        <dbReference type="EMBL" id="MDU0341340.1"/>
    </source>
</evidence>
<dbReference type="EMBL" id="JAWDID010000022">
    <property type="protein sequence ID" value="MDU0341340.1"/>
    <property type="molecule type" value="Genomic_DNA"/>
</dbReference>
<keyword evidence="2" id="KW-1185">Reference proteome</keyword>
<name>A0ABU3SAE7_9HYPH</name>
<dbReference type="RefSeq" id="WP_316019165.1">
    <property type="nucleotide sequence ID" value="NZ_JAWDID010000022.1"/>
</dbReference>
<evidence type="ECO:0000313" key="2">
    <source>
        <dbReference type="Proteomes" id="UP001254257"/>
    </source>
</evidence>